<comment type="caution">
    <text evidence="1">The sequence shown here is derived from an EMBL/GenBank/DDBJ whole genome shotgun (WGS) entry which is preliminary data.</text>
</comment>
<evidence type="ECO:0000313" key="2">
    <source>
        <dbReference type="Proteomes" id="UP001429354"/>
    </source>
</evidence>
<dbReference type="Proteomes" id="UP001429354">
    <property type="component" value="Unassembled WGS sequence"/>
</dbReference>
<keyword evidence="1" id="KW-0489">Methyltransferase</keyword>
<keyword evidence="2" id="KW-1185">Reference proteome</keyword>
<dbReference type="GO" id="GO:0032259">
    <property type="term" value="P:methylation"/>
    <property type="evidence" value="ECO:0007669"/>
    <property type="project" value="UniProtKB-KW"/>
</dbReference>
<dbReference type="EC" id="2.1.1.-" evidence="1"/>
<dbReference type="InterPro" id="IPR027612">
    <property type="entry name" value="Put_MTase_LIC12133"/>
</dbReference>
<protein>
    <submittedName>
        <fullName evidence="1">Methyltransferase, TIGR04325 family</fullName>
        <ecNumber evidence="1">2.1.1.-</ecNumber>
    </submittedName>
</protein>
<keyword evidence="1" id="KW-0808">Transferase</keyword>
<dbReference type="EMBL" id="QOVG01000004">
    <property type="protein sequence ID" value="NDK38765.1"/>
    <property type="molecule type" value="Genomic_DNA"/>
</dbReference>
<proteinExistence type="predicted"/>
<sequence length="331" mass="37715">MHNFCMEQAEDLHVLEIRVNALCMALIQSRARSMEYANNGWLGAKLRHIANEAAELPGLKLLGKPVYLRMFRRPYHGGNSYFGRYSSYPEAKAATPPSLPSTYAYAGTSDMYRDQHQRIRVSDYPLVYWLTTLLAQGQRRIFDLGGHNGVSYYGFKRYLQYPADMQWLVHDVPDVVEAGREWAKEHDPERRLAFTNSRLDADGHEVLLTSGALQYLDFTLPELLRELPDPPTHVLVNLVPMHPTQGYFTLQNIGRAILPYRVSAIPEFTSAMEALGYEVKDKWHSAERYLRVPFEPSCRIDGYEGFYFRKKGTSVRAAATSDPTIQTDAAG</sequence>
<reference evidence="1 2" key="1">
    <citation type="submission" date="2018-07" db="EMBL/GenBank/DDBJ databases">
        <title>Whole genome Sequencing of Pseudoxanthomonas gei KCTC 32298 (T).</title>
        <authorList>
            <person name="Kumar S."/>
            <person name="Bansal K."/>
            <person name="Kaur A."/>
            <person name="Patil P."/>
            <person name="Sharma S."/>
            <person name="Patil P.B."/>
        </authorList>
    </citation>
    <scope>NUCLEOTIDE SEQUENCE [LARGE SCALE GENOMIC DNA]</scope>
    <source>
        <strain evidence="1 2">KCTC 32298</strain>
    </source>
</reference>
<dbReference type="GO" id="GO:0008168">
    <property type="term" value="F:methyltransferase activity"/>
    <property type="evidence" value="ECO:0007669"/>
    <property type="project" value="UniProtKB-KW"/>
</dbReference>
<gene>
    <name evidence="1" type="ORF">DT603_07910</name>
</gene>
<accession>A0ABX0AB28</accession>
<name>A0ABX0AB28_9GAMM</name>
<dbReference type="NCBIfam" id="TIGR04325">
    <property type="entry name" value="MTase_LIC12133"/>
    <property type="match status" value="1"/>
</dbReference>
<evidence type="ECO:0000313" key="1">
    <source>
        <dbReference type="EMBL" id="NDK38765.1"/>
    </source>
</evidence>
<organism evidence="1 2">
    <name type="scientific">Pseudoxanthomonas gei</name>
    <dbReference type="NCBI Taxonomy" id="1383030"/>
    <lineage>
        <taxon>Bacteria</taxon>
        <taxon>Pseudomonadati</taxon>
        <taxon>Pseudomonadota</taxon>
        <taxon>Gammaproteobacteria</taxon>
        <taxon>Lysobacterales</taxon>
        <taxon>Lysobacteraceae</taxon>
        <taxon>Pseudoxanthomonas</taxon>
    </lineage>
</organism>